<dbReference type="EMBL" id="CAJOBB010001611">
    <property type="protein sequence ID" value="CAF3880356.1"/>
    <property type="molecule type" value="Genomic_DNA"/>
</dbReference>
<evidence type="ECO:0000256" key="3">
    <source>
        <dbReference type="ARBA" id="ARBA00023235"/>
    </source>
</evidence>
<organism evidence="6 7">
    <name type="scientific">Adineta steineri</name>
    <dbReference type="NCBI Taxonomy" id="433720"/>
    <lineage>
        <taxon>Eukaryota</taxon>
        <taxon>Metazoa</taxon>
        <taxon>Spiralia</taxon>
        <taxon>Gnathifera</taxon>
        <taxon>Rotifera</taxon>
        <taxon>Eurotatoria</taxon>
        <taxon>Bdelloidea</taxon>
        <taxon>Adinetida</taxon>
        <taxon>Adinetidae</taxon>
        <taxon>Adineta</taxon>
    </lineage>
</organism>
<evidence type="ECO:0000256" key="4">
    <source>
        <dbReference type="RuleBase" id="RU003792"/>
    </source>
</evidence>
<keyword evidence="3 4" id="KW-0413">Isomerase</keyword>
<dbReference type="GO" id="GO:1990481">
    <property type="term" value="P:mRNA pseudouridine synthesis"/>
    <property type="evidence" value="ECO:0007669"/>
    <property type="project" value="TreeGrafter"/>
</dbReference>
<dbReference type="PANTHER" id="PTHR11142">
    <property type="entry name" value="PSEUDOURIDYLATE SYNTHASE"/>
    <property type="match status" value="1"/>
</dbReference>
<evidence type="ECO:0000256" key="2">
    <source>
        <dbReference type="ARBA" id="ARBA00022694"/>
    </source>
</evidence>
<dbReference type="GO" id="GO:0005634">
    <property type="term" value="C:nucleus"/>
    <property type="evidence" value="ECO:0007669"/>
    <property type="project" value="TreeGrafter"/>
</dbReference>
<evidence type="ECO:0000313" key="6">
    <source>
        <dbReference type="EMBL" id="CAF3880356.1"/>
    </source>
</evidence>
<dbReference type="AlphaFoldDB" id="A0A819G662"/>
<dbReference type="InterPro" id="IPR020095">
    <property type="entry name" value="PsdUridine_synth_TruA_C"/>
</dbReference>
<dbReference type="InterPro" id="IPR020097">
    <property type="entry name" value="PsdUridine_synth_TruA_a/b_dom"/>
</dbReference>
<name>A0A819G662_9BILA</name>
<proteinExistence type="inferred from homology"/>
<dbReference type="SUPFAM" id="SSF55120">
    <property type="entry name" value="Pseudouridine synthase"/>
    <property type="match status" value="1"/>
</dbReference>
<dbReference type="InterPro" id="IPR020103">
    <property type="entry name" value="PsdUridine_synth_cat_dom_sf"/>
</dbReference>
<dbReference type="EC" id="5.4.99.12" evidence="4"/>
<feature type="non-terminal residue" evidence="6">
    <location>
        <position position="1"/>
    </location>
</feature>
<dbReference type="PANTHER" id="PTHR11142:SF4">
    <property type="entry name" value="PSEUDOURIDYLATE SYNTHASE 1 HOMOLOG"/>
    <property type="match status" value="1"/>
</dbReference>
<dbReference type="Gene3D" id="3.30.70.660">
    <property type="entry name" value="Pseudouridine synthase I, catalytic domain, C-terminal subdomain"/>
    <property type="match status" value="1"/>
</dbReference>
<accession>A0A819G662</accession>
<protein>
    <recommendedName>
        <fullName evidence="4">tRNA pseudouridine synthase</fullName>
        <ecNumber evidence="4">5.4.99.12</ecNumber>
    </recommendedName>
</protein>
<dbReference type="Proteomes" id="UP000663868">
    <property type="component" value="Unassembled WGS sequence"/>
</dbReference>
<feature type="domain" description="Pseudouridine synthase I TruA alpha/beta" evidence="5">
    <location>
        <begin position="11"/>
        <end position="115"/>
    </location>
</feature>
<gene>
    <name evidence="6" type="ORF">KXQ929_LOCUS21719</name>
</gene>
<dbReference type="InterPro" id="IPR001406">
    <property type="entry name" value="PsdUridine_synth_TruA"/>
</dbReference>
<keyword evidence="2 4" id="KW-0819">tRNA processing</keyword>
<comment type="catalytic activity">
    <reaction evidence="4">
        <text>uridine(38/39/40) in tRNA = pseudouridine(38/39/40) in tRNA</text>
        <dbReference type="Rhea" id="RHEA:22376"/>
        <dbReference type="Rhea" id="RHEA-COMP:10085"/>
        <dbReference type="Rhea" id="RHEA-COMP:10087"/>
        <dbReference type="ChEBI" id="CHEBI:65314"/>
        <dbReference type="ChEBI" id="CHEBI:65315"/>
        <dbReference type="EC" id="5.4.99.12"/>
    </reaction>
</comment>
<evidence type="ECO:0000313" key="7">
    <source>
        <dbReference type="Proteomes" id="UP000663868"/>
    </source>
</evidence>
<comment type="caution">
    <text evidence="6">The sequence shown here is derived from an EMBL/GenBank/DDBJ whole genome shotgun (WGS) entry which is preliminary data.</text>
</comment>
<dbReference type="GO" id="GO:0160147">
    <property type="term" value="F:tRNA pseudouridine(38-40) synthase activity"/>
    <property type="evidence" value="ECO:0007669"/>
    <property type="project" value="UniProtKB-EC"/>
</dbReference>
<evidence type="ECO:0000256" key="1">
    <source>
        <dbReference type="ARBA" id="ARBA00009375"/>
    </source>
</evidence>
<evidence type="ECO:0000259" key="5">
    <source>
        <dbReference type="Pfam" id="PF01416"/>
    </source>
</evidence>
<comment type="similarity">
    <text evidence="1 4">Belongs to the tRNA pseudouridine synthase TruA family.</text>
</comment>
<dbReference type="GO" id="GO:0031119">
    <property type="term" value="P:tRNA pseudouridine synthesis"/>
    <property type="evidence" value="ECO:0007669"/>
    <property type="project" value="TreeGrafter"/>
</dbReference>
<dbReference type="FunFam" id="3.30.70.660:FF:000002">
    <property type="entry name" value="tRNA pseudouridine synthase"/>
    <property type="match status" value="1"/>
</dbReference>
<dbReference type="Pfam" id="PF01416">
    <property type="entry name" value="PseudoU_synth_1"/>
    <property type="match status" value="1"/>
</dbReference>
<sequence>EILQLAKDVSSEYLGSHNFHNFTSGKKFTDPSARRHMFSIDIADPYIRENVEFTTITIKGQSFMLHQIRKMISLVIAIVRGVASRDTIQQAYNADKIDIPKAPPLGLVLQKLHYDRYDKKFGHDGQHEALTWAEVELGDEDDDDNEIEE</sequence>
<reference evidence="6" key="1">
    <citation type="submission" date="2021-02" db="EMBL/GenBank/DDBJ databases">
        <authorList>
            <person name="Nowell W R."/>
        </authorList>
    </citation>
    <scope>NUCLEOTIDE SEQUENCE</scope>
</reference>
<dbReference type="GO" id="GO:0003723">
    <property type="term" value="F:RNA binding"/>
    <property type="evidence" value="ECO:0007669"/>
    <property type="project" value="InterPro"/>
</dbReference>